<sequence>MQFKLSLALAATALTASVAATSSGCSTSFDGEFQITVVKPTSKRNLMTRDSTCGKDGYLTLKLHEGNLIDSKGRIGYIASNYQFQFDGPPQENAASVGGYSACQNGSLALAGSSIFYQCLSGDFYNLYDRYWAAQCQPIHIDILPCKNEHSSGNPVSQIGDGQPQAPSATPRIPISQIPDGQPQAPTATPRAPTPQKPKEKPEAPIAAPAPSAPPAPPVIQISDGQPQVPTTVTIPSVHNTTTVPTKSLPTTTSPVETTTKATPEKPTTTPVEGAGSKLIKVSSIGALIMAAAVSTLFL</sequence>
<evidence type="ECO:0000256" key="8">
    <source>
        <dbReference type="SAM" id="SignalP"/>
    </source>
</evidence>
<organism evidence="10 11">
    <name type="scientific">Erysiphe neolycopersici</name>
    <dbReference type="NCBI Taxonomy" id="212602"/>
    <lineage>
        <taxon>Eukaryota</taxon>
        <taxon>Fungi</taxon>
        <taxon>Dikarya</taxon>
        <taxon>Ascomycota</taxon>
        <taxon>Pezizomycotina</taxon>
        <taxon>Leotiomycetes</taxon>
        <taxon>Erysiphales</taxon>
        <taxon>Erysiphaceae</taxon>
        <taxon>Erysiphe</taxon>
    </lineage>
</organism>
<reference evidence="10 11" key="1">
    <citation type="journal article" date="2018" name="BMC Genomics">
        <title>Comparative genome analyses reveal sequence features reflecting distinct modes of host-adaptation between dicot and monocot powdery mildew.</title>
        <authorList>
            <person name="Wu Y."/>
            <person name="Ma X."/>
            <person name="Pan Z."/>
            <person name="Kale S.D."/>
            <person name="Song Y."/>
            <person name="King H."/>
            <person name="Zhang Q."/>
            <person name="Presley C."/>
            <person name="Deng X."/>
            <person name="Wei C.I."/>
            <person name="Xiao S."/>
        </authorList>
    </citation>
    <scope>NUCLEOTIDE SEQUENCE [LARGE SCALE GENOMIC DNA]</scope>
    <source>
        <strain evidence="10">UMSG2</strain>
    </source>
</reference>
<dbReference type="PROSITE" id="PS51257">
    <property type="entry name" value="PROKAR_LIPOPROTEIN"/>
    <property type="match status" value="1"/>
</dbReference>
<proteinExistence type="inferred from homology"/>
<dbReference type="InterPro" id="IPR000420">
    <property type="entry name" value="Yeast_PIR_rpt"/>
</dbReference>
<feature type="region of interest" description="Disordered" evidence="7">
    <location>
        <begin position="238"/>
        <end position="273"/>
    </location>
</feature>
<dbReference type="PROSITE" id="PS50256">
    <property type="entry name" value="PIR_REPEAT_2"/>
    <property type="match status" value="1"/>
</dbReference>
<keyword evidence="11" id="KW-1185">Reference proteome</keyword>
<keyword evidence="3" id="KW-0964">Secreted</keyword>
<dbReference type="OrthoDB" id="5415592at2759"/>
<evidence type="ECO:0000256" key="7">
    <source>
        <dbReference type="SAM" id="MobiDB-lite"/>
    </source>
</evidence>
<dbReference type="Pfam" id="PF00399">
    <property type="entry name" value="PIR"/>
    <property type="match status" value="2"/>
</dbReference>
<dbReference type="InterPro" id="IPR051153">
    <property type="entry name" value="Yeast_CWMannoprotein_PIR"/>
</dbReference>
<dbReference type="GO" id="GO:0031505">
    <property type="term" value="P:fungal-type cell wall organization"/>
    <property type="evidence" value="ECO:0007669"/>
    <property type="project" value="UniProtKB-ARBA"/>
</dbReference>
<feature type="domain" description="Cell wall mannoprotein PIR1-like C-terminal" evidence="9">
    <location>
        <begin position="66"/>
        <end position="139"/>
    </location>
</feature>
<dbReference type="STRING" id="212602.A0A420I4M5"/>
<evidence type="ECO:0000259" key="9">
    <source>
        <dbReference type="Pfam" id="PF22799"/>
    </source>
</evidence>
<evidence type="ECO:0000256" key="2">
    <source>
        <dbReference type="ARBA" id="ARBA00022512"/>
    </source>
</evidence>
<evidence type="ECO:0000256" key="6">
    <source>
        <dbReference type="ARBA" id="ARBA00038219"/>
    </source>
</evidence>
<feature type="chain" id="PRO_5019446324" evidence="8">
    <location>
        <begin position="21"/>
        <end position="299"/>
    </location>
</feature>
<comment type="subcellular location">
    <subcellularLocation>
        <location evidence="1">Secreted</location>
        <location evidence="1">Cell wall</location>
    </subcellularLocation>
</comment>
<feature type="compositionally biased region" description="Low complexity" evidence="7">
    <location>
        <begin position="182"/>
        <end position="191"/>
    </location>
</feature>
<evidence type="ECO:0000256" key="3">
    <source>
        <dbReference type="ARBA" id="ARBA00022525"/>
    </source>
</evidence>
<feature type="signal peptide" evidence="8">
    <location>
        <begin position="1"/>
        <end position="20"/>
    </location>
</feature>
<evidence type="ECO:0000313" key="10">
    <source>
        <dbReference type="EMBL" id="RKF64604.1"/>
    </source>
</evidence>
<name>A0A420I4M5_9PEZI</name>
<dbReference type="PANTHER" id="PTHR47254:SF1">
    <property type="entry name" value="CELL WALL MANNOPROTEIN CIS3-RELATED"/>
    <property type="match status" value="1"/>
</dbReference>
<dbReference type="GO" id="GO:0005199">
    <property type="term" value="F:structural constituent of cell wall"/>
    <property type="evidence" value="ECO:0007669"/>
    <property type="project" value="InterPro"/>
</dbReference>
<dbReference type="InterPro" id="IPR054508">
    <property type="entry name" value="PIR1-like_C"/>
</dbReference>
<dbReference type="Pfam" id="PF22799">
    <property type="entry name" value="PIR1-like_C"/>
    <property type="match status" value="1"/>
</dbReference>
<dbReference type="Proteomes" id="UP000286134">
    <property type="component" value="Unassembled WGS sequence"/>
</dbReference>
<evidence type="ECO:0000313" key="11">
    <source>
        <dbReference type="Proteomes" id="UP000286134"/>
    </source>
</evidence>
<dbReference type="EMBL" id="MCFK01001778">
    <property type="protein sequence ID" value="RKF64604.1"/>
    <property type="molecule type" value="Genomic_DNA"/>
</dbReference>
<comment type="caution">
    <text evidence="10">The sequence shown here is derived from an EMBL/GenBank/DDBJ whole genome shotgun (WGS) entry which is preliminary data.</text>
</comment>
<evidence type="ECO:0000256" key="1">
    <source>
        <dbReference type="ARBA" id="ARBA00004191"/>
    </source>
</evidence>
<accession>A0A420I4M5</accession>
<keyword evidence="5" id="KW-0677">Repeat</keyword>
<dbReference type="GO" id="GO:0009277">
    <property type="term" value="C:fungal-type cell wall"/>
    <property type="evidence" value="ECO:0007669"/>
    <property type="project" value="TreeGrafter"/>
</dbReference>
<feature type="compositionally biased region" description="Low complexity" evidence="7">
    <location>
        <begin position="241"/>
        <end position="273"/>
    </location>
</feature>
<protein>
    <submittedName>
        <fullName evidence="10">Putative covalently-linked cell wall protein</fullName>
    </submittedName>
</protein>
<feature type="region of interest" description="Disordered" evidence="7">
    <location>
        <begin position="150"/>
        <end position="225"/>
    </location>
</feature>
<comment type="similarity">
    <text evidence="6">Belongs to the PIR protein family.</text>
</comment>
<keyword evidence="2" id="KW-0134">Cell wall</keyword>
<keyword evidence="4 8" id="KW-0732">Signal</keyword>
<dbReference type="PANTHER" id="PTHR47254">
    <property type="entry name" value="CELL WALL MANNOPROTEIN CIS3-RELATED"/>
    <property type="match status" value="1"/>
</dbReference>
<dbReference type="AlphaFoldDB" id="A0A420I4M5"/>
<gene>
    <name evidence="10" type="ORF">OnM2_017030</name>
</gene>
<evidence type="ECO:0000256" key="4">
    <source>
        <dbReference type="ARBA" id="ARBA00022729"/>
    </source>
</evidence>
<evidence type="ECO:0000256" key="5">
    <source>
        <dbReference type="ARBA" id="ARBA00022737"/>
    </source>
</evidence>